<sequence length="619" mass="67738">MGELVCPACGRSAESFSGLQVHLSRAHPGYAGPRPAPAAVMRSLNDDLDDLEAWVTAGDSARETNQYQDQTDPADDFNPQATTGTTHSAPSDDEAGNDSEDEPILAHLRTTSLDSSQRTPDPTRAAHAHHPLFPSGPPPPPPPPIKLGHVPPSPSHKETGLPVRKHVSPIIVPPKPLRLGPAPTPEPALGNPRLQVNAFDPLDNSNSFLFALLCLLKADLSDSQAVDVENYVQARIDEIFDANPALDSSSRSSPPLSLPTIRQKLLSSPFLLPVETNILYDDKGRKYAFIHADLLLSLLHLIGRPHLAPYLQLVPEVHIQLGPNGPERVFSDVHTGDAWANLYSDIPPGGSALAYFLSSDKAQIFAKRAIWTLLLSTPMHLFDARAKPDLHAMIPLGFYIQADKVHADVAQDSTSNGINKLVFHKCLALLFNARYCAAAKDGIRTRLPTGAWYQGFPRLLVYVGDIPEHALVTLARQGQTCPTCFTMASSFMQRVHKLSLRDQDKMKELAAMQICMSNVTAREQSAQRLGVHFLNNGVWACPYANVYQSIVVDELHHVLIGVFGRHLCGAILKEIDSSADLRTRFYNRLRNVTGFSTTPFRGLNTTSFANLTGAEWRSL</sequence>
<dbReference type="OrthoDB" id="2418900at2759"/>
<feature type="compositionally biased region" description="Pro residues" evidence="1">
    <location>
        <begin position="134"/>
        <end position="145"/>
    </location>
</feature>
<dbReference type="Proteomes" id="UP000193411">
    <property type="component" value="Unassembled WGS sequence"/>
</dbReference>
<organism evidence="2 3">
    <name type="scientific">Catenaria anguillulae PL171</name>
    <dbReference type="NCBI Taxonomy" id="765915"/>
    <lineage>
        <taxon>Eukaryota</taxon>
        <taxon>Fungi</taxon>
        <taxon>Fungi incertae sedis</taxon>
        <taxon>Blastocladiomycota</taxon>
        <taxon>Blastocladiomycetes</taxon>
        <taxon>Blastocladiales</taxon>
        <taxon>Catenariaceae</taxon>
        <taxon>Catenaria</taxon>
    </lineage>
</organism>
<dbReference type="InterPro" id="IPR041078">
    <property type="entry name" value="Plavaka"/>
</dbReference>
<feature type="compositionally biased region" description="Polar residues" evidence="1">
    <location>
        <begin position="109"/>
        <end position="120"/>
    </location>
</feature>
<feature type="compositionally biased region" description="Polar residues" evidence="1">
    <location>
        <begin position="79"/>
        <end position="89"/>
    </location>
</feature>
<accession>A0A1Y2HE51</accession>
<dbReference type="Pfam" id="PF18759">
    <property type="entry name" value="Plavaka"/>
    <property type="match status" value="1"/>
</dbReference>
<feature type="region of interest" description="Disordered" evidence="1">
    <location>
        <begin position="62"/>
        <end position="165"/>
    </location>
</feature>
<name>A0A1Y2HE51_9FUNG</name>
<dbReference type="AlphaFoldDB" id="A0A1Y2HE51"/>
<proteinExistence type="predicted"/>
<dbReference type="EMBL" id="MCFL01000052">
    <property type="protein sequence ID" value="ORZ31973.1"/>
    <property type="molecule type" value="Genomic_DNA"/>
</dbReference>
<gene>
    <name evidence="2" type="ORF">BCR44DRAFT_1255575</name>
</gene>
<keyword evidence="3" id="KW-1185">Reference proteome</keyword>
<comment type="caution">
    <text evidence="2">The sequence shown here is derived from an EMBL/GenBank/DDBJ whole genome shotgun (WGS) entry which is preliminary data.</text>
</comment>
<evidence type="ECO:0000256" key="1">
    <source>
        <dbReference type="SAM" id="MobiDB-lite"/>
    </source>
</evidence>
<evidence type="ECO:0000313" key="2">
    <source>
        <dbReference type="EMBL" id="ORZ31973.1"/>
    </source>
</evidence>
<feature type="compositionally biased region" description="Acidic residues" evidence="1">
    <location>
        <begin position="91"/>
        <end position="103"/>
    </location>
</feature>
<reference evidence="2 3" key="1">
    <citation type="submission" date="2016-07" db="EMBL/GenBank/DDBJ databases">
        <title>Pervasive Adenine N6-methylation of Active Genes in Fungi.</title>
        <authorList>
            <consortium name="DOE Joint Genome Institute"/>
            <person name="Mondo S.J."/>
            <person name="Dannebaum R.O."/>
            <person name="Kuo R.C."/>
            <person name="Labutti K."/>
            <person name="Haridas S."/>
            <person name="Kuo A."/>
            <person name="Salamov A."/>
            <person name="Ahrendt S.R."/>
            <person name="Lipzen A."/>
            <person name="Sullivan W."/>
            <person name="Andreopoulos W.B."/>
            <person name="Clum A."/>
            <person name="Lindquist E."/>
            <person name="Daum C."/>
            <person name="Ramamoorthy G.K."/>
            <person name="Gryganskyi A."/>
            <person name="Culley D."/>
            <person name="Magnuson J.K."/>
            <person name="James T.Y."/>
            <person name="O'Malley M.A."/>
            <person name="Stajich J.E."/>
            <person name="Spatafora J.W."/>
            <person name="Visel A."/>
            <person name="Grigoriev I.V."/>
        </authorList>
    </citation>
    <scope>NUCLEOTIDE SEQUENCE [LARGE SCALE GENOMIC DNA]</scope>
    <source>
        <strain evidence="2 3">PL171</strain>
    </source>
</reference>
<evidence type="ECO:0000313" key="3">
    <source>
        <dbReference type="Proteomes" id="UP000193411"/>
    </source>
</evidence>
<protein>
    <submittedName>
        <fullName evidence="2">Uncharacterized protein</fullName>
    </submittedName>
</protein>